<sequence length="288" mass="31140">MQIGFIGLGNLGTPIAENLLQQHKQLLVYNRTASKAQPLIDKGATICSSVKELAEKCDIVFSMVSDDAALNHITKSEDGLAANLKAGAVHISMSTILPATATYLGALHHLHRNHYIAAPVMGRPEAARAKKLNFLISGNAAIIEIIKPFLRDAGAAGIWEFGMETEAANTAKLCSNFLIISAIESMAEGINLAKKSGIDATQWINMLTQTLFNAPVYINYSNFLLKEAFQPAAFSLKLGLKDVNLVNEQAAETNTEMPIGKLLQQRLNECVAKGYGEFDWTAIALALK</sequence>
<evidence type="ECO:0000256" key="1">
    <source>
        <dbReference type="ARBA" id="ARBA00023002"/>
    </source>
</evidence>
<accession>A0A5B8V500</accession>
<organism evidence="6 7">
    <name type="scientific">Panacibacter ginsenosidivorans</name>
    <dbReference type="NCBI Taxonomy" id="1813871"/>
    <lineage>
        <taxon>Bacteria</taxon>
        <taxon>Pseudomonadati</taxon>
        <taxon>Bacteroidota</taxon>
        <taxon>Chitinophagia</taxon>
        <taxon>Chitinophagales</taxon>
        <taxon>Chitinophagaceae</taxon>
        <taxon>Panacibacter</taxon>
    </lineage>
</organism>
<dbReference type="InterPro" id="IPR029154">
    <property type="entry name" value="HIBADH-like_NADP-bd"/>
</dbReference>
<dbReference type="InterPro" id="IPR006115">
    <property type="entry name" value="6PGDH_NADP-bd"/>
</dbReference>
<dbReference type="OrthoDB" id="9786703at2"/>
<evidence type="ECO:0000256" key="2">
    <source>
        <dbReference type="ARBA" id="ARBA00023027"/>
    </source>
</evidence>
<dbReference type="PIRSF" id="PIRSF000103">
    <property type="entry name" value="HIBADH"/>
    <property type="match status" value="1"/>
</dbReference>
<dbReference type="InterPro" id="IPR013328">
    <property type="entry name" value="6PGD_dom2"/>
</dbReference>
<dbReference type="PANTHER" id="PTHR43580:SF2">
    <property type="entry name" value="CYTOKINE-LIKE NUCLEAR FACTOR N-PAC"/>
    <property type="match status" value="1"/>
</dbReference>
<dbReference type="InterPro" id="IPR051265">
    <property type="entry name" value="HIBADH-related_NP60_sf"/>
</dbReference>
<name>A0A5B8V500_9BACT</name>
<dbReference type="Pfam" id="PF14833">
    <property type="entry name" value="NAD_binding_11"/>
    <property type="match status" value="1"/>
</dbReference>
<dbReference type="Proteomes" id="UP000321533">
    <property type="component" value="Chromosome"/>
</dbReference>
<dbReference type="AlphaFoldDB" id="A0A5B8V500"/>
<dbReference type="InterPro" id="IPR008927">
    <property type="entry name" value="6-PGluconate_DH-like_C_sf"/>
</dbReference>
<dbReference type="InterPro" id="IPR015815">
    <property type="entry name" value="HIBADH-related"/>
</dbReference>
<keyword evidence="2" id="KW-0520">NAD</keyword>
<evidence type="ECO:0000256" key="3">
    <source>
        <dbReference type="PIRSR" id="PIRSR000103-1"/>
    </source>
</evidence>
<feature type="domain" description="3-hydroxyisobutyrate dehydrogenase-like NAD-binding" evidence="5">
    <location>
        <begin position="167"/>
        <end position="284"/>
    </location>
</feature>
<dbReference type="EMBL" id="CP042435">
    <property type="protein sequence ID" value="QEC66460.1"/>
    <property type="molecule type" value="Genomic_DNA"/>
</dbReference>
<dbReference type="Gene3D" id="3.40.50.720">
    <property type="entry name" value="NAD(P)-binding Rossmann-like Domain"/>
    <property type="match status" value="1"/>
</dbReference>
<dbReference type="InterPro" id="IPR036291">
    <property type="entry name" value="NAD(P)-bd_dom_sf"/>
</dbReference>
<keyword evidence="7" id="KW-1185">Reference proteome</keyword>
<proteinExistence type="predicted"/>
<dbReference type="GO" id="GO:0051287">
    <property type="term" value="F:NAD binding"/>
    <property type="evidence" value="ECO:0007669"/>
    <property type="project" value="InterPro"/>
</dbReference>
<dbReference type="GO" id="GO:0050661">
    <property type="term" value="F:NADP binding"/>
    <property type="evidence" value="ECO:0007669"/>
    <property type="project" value="InterPro"/>
</dbReference>
<keyword evidence="1" id="KW-0560">Oxidoreductase</keyword>
<dbReference type="KEGG" id="pgin:FRZ67_03810"/>
<evidence type="ECO:0000313" key="7">
    <source>
        <dbReference type="Proteomes" id="UP000321533"/>
    </source>
</evidence>
<protein>
    <submittedName>
        <fullName evidence="6">NAD(P)-dependent oxidoreductase</fullName>
    </submittedName>
</protein>
<feature type="active site" evidence="3">
    <location>
        <position position="172"/>
    </location>
</feature>
<evidence type="ECO:0000313" key="6">
    <source>
        <dbReference type="EMBL" id="QEC66460.1"/>
    </source>
</evidence>
<dbReference type="GO" id="GO:0016491">
    <property type="term" value="F:oxidoreductase activity"/>
    <property type="evidence" value="ECO:0007669"/>
    <property type="project" value="UniProtKB-KW"/>
</dbReference>
<evidence type="ECO:0000259" key="4">
    <source>
        <dbReference type="Pfam" id="PF03446"/>
    </source>
</evidence>
<dbReference type="SUPFAM" id="SSF48179">
    <property type="entry name" value="6-phosphogluconate dehydrogenase C-terminal domain-like"/>
    <property type="match status" value="1"/>
</dbReference>
<dbReference type="SUPFAM" id="SSF51735">
    <property type="entry name" value="NAD(P)-binding Rossmann-fold domains"/>
    <property type="match status" value="1"/>
</dbReference>
<dbReference type="RefSeq" id="WP_147188260.1">
    <property type="nucleotide sequence ID" value="NZ_CP042435.1"/>
</dbReference>
<dbReference type="PANTHER" id="PTHR43580">
    <property type="entry name" value="OXIDOREDUCTASE GLYR1-RELATED"/>
    <property type="match status" value="1"/>
</dbReference>
<dbReference type="Gene3D" id="1.10.1040.10">
    <property type="entry name" value="N-(1-d-carboxylethyl)-l-norvaline Dehydrogenase, domain 2"/>
    <property type="match status" value="1"/>
</dbReference>
<gene>
    <name evidence="6" type="ORF">FRZ67_03810</name>
</gene>
<reference evidence="6 7" key="1">
    <citation type="journal article" date="2016" name="Int. J. Syst. Evol. Microbiol.">
        <title>Panacibacter ginsenosidivorans gen. nov., sp. nov., with ginsenoside converting activity isolated from soil of a ginseng field.</title>
        <authorList>
            <person name="Siddiqi M.Z."/>
            <person name="Muhammad Shafi S."/>
            <person name="Choi K.D."/>
            <person name="Im W.T."/>
        </authorList>
    </citation>
    <scope>NUCLEOTIDE SEQUENCE [LARGE SCALE GENOMIC DNA]</scope>
    <source>
        <strain evidence="6 7">Gsoil1550</strain>
    </source>
</reference>
<evidence type="ECO:0000259" key="5">
    <source>
        <dbReference type="Pfam" id="PF14833"/>
    </source>
</evidence>
<dbReference type="Pfam" id="PF03446">
    <property type="entry name" value="NAD_binding_2"/>
    <property type="match status" value="1"/>
</dbReference>
<feature type="domain" description="6-phosphogluconate dehydrogenase NADP-binding" evidence="4">
    <location>
        <begin position="2"/>
        <end position="156"/>
    </location>
</feature>